<evidence type="ECO:0000313" key="2">
    <source>
        <dbReference type="EMBL" id="CAI4030774.1"/>
    </source>
</evidence>
<dbReference type="AlphaFoldDB" id="A0AA86MXM5"/>
<proteinExistence type="predicted"/>
<keyword evidence="1" id="KW-0472">Membrane</keyword>
<dbReference type="EMBL" id="OX365700">
    <property type="protein sequence ID" value="CAI4030774.1"/>
    <property type="molecule type" value="Genomic_DNA"/>
</dbReference>
<dbReference type="InterPro" id="IPR008910">
    <property type="entry name" value="MSC_TM_helix"/>
</dbReference>
<reference evidence="2" key="1">
    <citation type="submission" date="2022-10" db="EMBL/GenBank/DDBJ databases">
        <authorList>
            <person name="Koch H."/>
        </authorList>
    </citation>
    <scope>NUCLEOTIDE SEQUENCE</scope>
    <source>
        <strain evidence="2">DNF</strain>
    </source>
</reference>
<name>A0AA86MXM5_9BACT</name>
<feature type="transmembrane region" description="Helical" evidence="1">
    <location>
        <begin position="192"/>
        <end position="214"/>
    </location>
</feature>
<dbReference type="Gene3D" id="1.10.287.1260">
    <property type="match status" value="1"/>
</dbReference>
<dbReference type="KEGG" id="nti:DNFV4_01204"/>
<feature type="transmembrane region" description="Helical" evidence="1">
    <location>
        <begin position="165"/>
        <end position="186"/>
    </location>
</feature>
<feature type="transmembrane region" description="Helical" evidence="1">
    <location>
        <begin position="125"/>
        <end position="144"/>
    </location>
</feature>
<accession>A0AA86MXM5</accession>
<evidence type="ECO:0000256" key="1">
    <source>
        <dbReference type="SAM" id="Phobius"/>
    </source>
</evidence>
<keyword evidence="1" id="KW-0812">Transmembrane</keyword>
<dbReference type="RefSeq" id="WP_370693621.1">
    <property type="nucleotide sequence ID" value="NZ_OX365700.1"/>
</dbReference>
<evidence type="ECO:0000313" key="3">
    <source>
        <dbReference type="Proteomes" id="UP001179121"/>
    </source>
</evidence>
<feature type="transmembrane region" description="Helical" evidence="1">
    <location>
        <begin position="28"/>
        <end position="52"/>
    </location>
</feature>
<gene>
    <name evidence="2" type="ORF">DNFV4_01204</name>
</gene>
<sequence length="243" mass="25822">MHPLLNPPLATSSASVLLEPLETMAQRMLAVLPNVLAMSLILIGGVLLAWGARVLIERAARLVGLDRLSDRLGFTTALLRGGVKVNPSRMLGQTGYWIVLGFALLAAIGALHVEAINHATQALLAYIPYLFTACVIMVAGYVLSNFVSRAVLIASVNAGLPPAKLLAACARWGLLLAAAAMALEQLGIAEHIVVVGFAITFGGIVLAATLACGLGAQDLAKQWLEAQFYGRTRWRQPDDLRHL</sequence>
<keyword evidence="1" id="KW-1133">Transmembrane helix</keyword>
<dbReference type="Proteomes" id="UP001179121">
    <property type="component" value="Chromosome"/>
</dbReference>
<keyword evidence="3" id="KW-1185">Reference proteome</keyword>
<feature type="transmembrane region" description="Helical" evidence="1">
    <location>
        <begin position="94"/>
        <end position="113"/>
    </location>
</feature>
<organism evidence="2 3">
    <name type="scientific">Nitrospira tepida</name>
    <dbReference type="NCBI Taxonomy" id="2973512"/>
    <lineage>
        <taxon>Bacteria</taxon>
        <taxon>Pseudomonadati</taxon>
        <taxon>Nitrospirota</taxon>
        <taxon>Nitrospiria</taxon>
        <taxon>Nitrospirales</taxon>
        <taxon>Nitrospiraceae</taxon>
        <taxon>Nitrospira</taxon>
    </lineage>
</organism>
<dbReference type="Pfam" id="PF05552">
    <property type="entry name" value="MS_channel_1st_1"/>
    <property type="match status" value="2"/>
</dbReference>
<protein>
    <submittedName>
        <fullName evidence="2">Uncharacterized protein</fullName>
    </submittedName>
</protein>